<protein>
    <submittedName>
        <fullName evidence="2">Uncharacterized protein</fullName>
    </submittedName>
</protein>
<evidence type="ECO:0000256" key="1">
    <source>
        <dbReference type="SAM" id="MobiDB-lite"/>
    </source>
</evidence>
<evidence type="ECO:0000313" key="2">
    <source>
        <dbReference type="EMBL" id="PRP77073.1"/>
    </source>
</evidence>
<name>A0A2P6MZF9_9EUKA</name>
<evidence type="ECO:0000313" key="3">
    <source>
        <dbReference type="Proteomes" id="UP000241769"/>
    </source>
</evidence>
<comment type="caution">
    <text evidence="2">The sequence shown here is derived from an EMBL/GenBank/DDBJ whole genome shotgun (WGS) entry which is preliminary data.</text>
</comment>
<organism evidence="2 3">
    <name type="scientific">Planoprotostelium fungivorum</name>
    <dbReference type="NCBI Taxonomy" id="1890364"/>
    <lineage>
        <taxon>Eukaryota</taxon>
        <taxon>Amoebozoa</taxon>
        <taxon>Evosea</taxon>
        <taxon>Variosea</taxon>
        <taxon>Cavosteliida</taxon>
        <taxon>Cavosteliaceae</taxon>
        <taxon>Planoprotostelium</taxon>
    </lineage>
</organism>
<accession>A0A2P6MZF9</accession>
<dbReference type="Proteomes" id="UP000241769">
    <property type="component" value="Unassembled WGS sequence"/>
</dbReference>
<dbReference type="AlphaFoldDB" id="A0A2P6MZF9"/>
<dbReference type="InParanoid" id="A0A2P6MZF9"/>
<gene>
    <name evidence="2" type="ORF">PROFUN_14618</name>
</gene>
<sequence>MTGVDSPAVKRAELRQQHHRPGGRNPKTHQGMEDRHDGESILDHISEGDGDPQKMLDDPSIVKMIEVVQVPKHGYTCLVPECLEDIDLLDLSCPNPRPDLTPTIAGKIFVKLENMLANKLSKTPSIITVMIPWMGESGPEQLCNTFYGSWLDNVITGVSVKHILTQYLTVDYQSNRIMYNVLNNFYMPNSCSFMGACLLREPFDLLALVNLQLSPPFPANNTALPSRPTRVLQINLLIHRFTFSAVLSSPAPVIQLTMDNIYTFIGSYQAESTVFHSACTNPWIYRTASGSHYDLRQLFSTGPVNGDYITTGSGYDYYLSFGSMINGHEQCWVVRTSPGRTVRINIYCGTSDSLIAPPADTRNYTLSSSFLFPAVRIISATAALFYSLTMSNASPSGPHRVEPNPRQHFGRVAHNYGNKLWYRGLSAQHPPGRLLLRTGHGQQGDFASKRVDIIQECLNLCAVTAGEIYRGASACLVPCYMKNIAILSPIPNEAGSLYIVMGTACANPSVTAPAVDGTQNLQCQLPAEGSATPTPILSNFPLGPAVICCWGCTTSTTFTFSGGCTIAYSEILTITANARSSTVTLSYDKISTVSISAAGFATITGFNFLTNTTGMTVDNVACPVVNQNPGQICGFNSSISFGSPVVRFSIGTYAVNATGILAGLLSSNVQYNRGDSLVTFNADGFIIDSTQYRLTVKLPSNPWIYNAPSGKIYDFRRLAYTVNPHRGIKENGRYVGCGTDPYDLGWRVCVVSSTTEIPSQTSPKTDSPVNKRRRNADEVCAGWRRMQNQKAEESRTDTAIAGQVPLTTLGARHQSSSKSIMLVGLSQSGKSLIGNDVLCSNIHPDKETKDYDDLTKEEMLDVVRGREELSVVQTKHKMKIGLAGLILGDSEARECMVDLGKMLKKCKPISCVVLCSSIPHFWMMTGISSHKKDLVTLWYYLLLCNPTYISNAFSGRYQPEFCFDHLGDRRADGRPHFRWSWGLIGDLLFCEWSLITCSGLDEILVEPIFLFHLTEDTLDSPAQQLYIMLRKMRLLGGPMVDPDYQRRKRAGRSSCTDSSMLHLLRKAKNQVKISMGRNRQWTSDARLMREVNVTR</sequence>
<dbReference type="EMBL" id="MDYQ01000283">
    <property type="protein sequence ID" value="PRP77073.1"/>
    <property type="molecule type" value="Genomic_DNA"/>
</dbReference>
<keyword evidence="3" id="KW-1185">Reference proteome</keyword>
<proteinExistence type="predicted"/>
<reference evidence="2 3" key="1">
    <citation type="journal article" date="2018" name="Genome Biol. Evol.">
        <title>Multiple Roots of Fruiting Body Formation in Amoebozoa.</title>
        <authorList>
            <person name="Hillmann F."/>
            <person name="Forbes G."/>
            <person name="Novohradska S."/>
            <person name="Ferling I."/>
            <person name="Riege K."/>
            <person name="Groth M."/>
            <person name="Westermann M."/>
            <person name="Marz M."/>
            <person name="Spaller T."/>
            <person name="Winckler T."/>
            <person name="Schaap P."/>
            <person name="Glockner G."/>
        </authorList>
    </citation>
    <scope>NUCLEOTIDE SEQUENCE [LARGE SCALE GENOMIC DNA]</scope>
    <source>
        <strain evidence="2 3">Jena</strain>
    </source>
</reference>
<feature type="region of interest" description="Disordered" evidence="1">
    <location>
        <begin position="1"/>
        <end position="35"/>
    </location>
</feature>